<name>A0A9P8VLA8_9PEZI</name>
<dbReference type="AlphaFoldDB" id="A0A9P8VLA8"/>
<proteinExistence type="predicted"/>
<reference evidence="3" key="1">
    <citation type="journal article" date="2021" name="Nat. Commun.">
        <title>Genetic determinants of endophytism in the Arabidopsis root mycobiome.</title>
        <authorList>
            <person name="Mesny F."/>
            <person name="Miyauchi S."/>
            <person name="Thiergart T."/>
            <person name="Pickel B."/>
            <person name="Atanasova L."/>
            <person name="Karlsson M."/>
            <person name="Huettel B."/>
            <person name="Barry K.W."/>
            <person name="Haridas S."/>
            <person name="Chen C."/>
            <person name="Bauer D."/>
            <person name="Andreopoulos W."/>
            <person name="Pangilinan J."/>
            <person name="LaButti K."/>
            <person name="Riley R."/>
            <person name="Lipzen A."/>
            <person name="Clum A."/>
            <person name="Drula E."/>
            <person name="Henrissat B."/>
            <person name="Kohler A."/>
            <person name="Grigoriev I.V."/>
            <person name="Martin F.M."/>
            <person name="Hacquard S."/>
        </authorList>
    </citation>
    <scope>NUCLEOTIDE SEQUENCE</scope>
    <source>
        <strain evidence="3">MPI-SDFR-AT-0117</strain>
    </source>
</reference>
<evidence type="ECO:0000256" key="1">
    <source>
        <dbReference type="SAM" id="MobiDB-lite"/>
    </source>
</evidence>
<gene>
    <name evidence="3" type="ORF">F5X68DRAFT_272311</name>
</gene>
<accession>A0A9P8VLA8</accession>
<feature type="compositionally biased region" description="Basic and acidic residues" evidence="1">
    <location>
        <begin position="302"/>
        <end position="325"/>
    </location>
</feature>
<feature type="domain" description="SRR1-like" evidence="2">
    <location>
        <begin position="124"/>
        <end position="285"/>
    </location>
</feature>
<dbReference type="PANTHER" id="PTHR42080">
    <property type="entry name" value="SRR1 DOMAIN-CONTAINING PROTEIN"/>
    <property type="match status" value="1"/>
</dbReference>
<dbReference type="InterPro" id="IPR012942">
    <property type="entry name" value="SRR1-like"/>
</dbReference>
<evidence type="ECO:0000313" key="3">
    <source>
        <dbReference type="EMBL" id="KAH6697344.1"/>
    </source>
</evidence>
<evidence type="ECO:0000313" key="4">
    <source>
        <dbReference type="Proteomes" id="UP000770015"/>
    </source>
</evidence>
<comment type="caution">
    <text evidence="3">The sequence shown here is derived from an EMBL/GenBank/DDBJ whole genome shotgun (WGS) entry which is preliminary data.</text>
</comment>
<sequence length="344" mass="38202">MALSIRQAVWLDPSFCRVKQILATSPPAQRVAIRNTIDPMPADEEEWTRVKTKSRNRQVPRKVPAKAAAAAAAPAAHQQAVFDQTSSTQTVADIEAEYETFRLRWQDTEASRRLKETVDSNIATGQVVRKAVCLGIGTFDPDHGGWDAKRRTYTQLLAFLDMVKHLSQSSDPIPCIFQEPVFSDSDKAFIESLGHKVVESPAAFEAVDEHTLLFAVHMYRPIYEAALEKGLPAAFVGTGWETWDDVGNLKEGDFACMRNMHESHRLLPFPQDGSHTTFSSTCLYWLPRAEDDDTAKDAVLKAKVEDEAKTTSETETIPEVRKDEGPAPESGKPTEASSSEKRPS</sequence>
<dbReference type="OrthoDB" id="5318346at2759"/>
<dbReference type="Proteomes" id="UP000770015">
    <property type="component" value="Unassembled WGS sequence"/>
</dbReference>
<evidence type="ECO:0000259" key="2">
    <source>
        <dbReference type="Pfam" id="PF07985"/>
    </source>
</evidence>
<dbReference type="EMBL" id="JAGSXJ010000001">
    <property type="protein sequence ID" value="KAH6697344.1"/>
    <property type="molecule type" value="Genomic_DNA"/>
</dbReference>
<keyword evidence="4" id="KW-1185">Reference proteome</keyword>
<organism evidence="3 4">
    <name type="scientific">Plectosphaerella plurivora</name>
    <dbReference type="NCBI Taxonomy" id="936078"/>
    <lineage>
        <taxon>Eukaryota</taxon>
        <taxon>Fungi</taxon>
        <taxon>Dikarya</taxon>
        <taxon>Ascomycota</taxon>
        <taxon>Pezizomycotina</taxon>
        <taxon>Sordariomycetes</taxon>
        <taxon>Hypocreomycetidae</taxon>
        <taxon>Glomerellales</taxon>
        <taxon>Plectosphaerellaceae</taxon>
        <taxon>Plectosphaerella</taxon>
    </lineage>
</organism>
<protein>
    <recommendedName>
        <fullName evidence="2">SRR1-like domain-containing protein</fullName>
    </recommendedName>
</protein>
<dbReference type="PANTHER" id="PTHR42080:SF1">
    <property type="entry name" value="SRR1-LIKE DOMAIN-CONTAINING PROTEIN"/>
    <property type="match status" value="1"/>
</dbReference>
<dbReference type="Pfam" id="PF07985">
    <property type="entry name" value="SRR1"/>
    <property type="match status" value="1"/>
</dbReference>
<feature type="region of interest" description="Disordered" evidence="1">
    <location>
        <begin position="302"/>
        <end position="344"/>
    </location>
</feature>